<reference evidence="1 2" key="1">
    <citation type="journal article" date="2019" name="Commun. Biol.">
        <title>The bagworm genome reveals a unique fibroin gene that provides high tensile strength.</title>
        <authorList>
            <person name="Kono N."/>
            <person name="Nakamura H."/>
            <person name="Ohtoshi R."/>
            <person name="Tomita M."/>
            <person name="Numata K."/>
            <person name="Arakawa K."/>
        </authorList>
    </citation>
    <scope>NUCLEOTIDE SEQUENCE [LARGE SCALE GENOMIC DNA]</scope>
</reference>
<proteinExistence type="predicted"/>
<protein>
    <submittedName>
        <fullName evidence="1">Uncharacterized protein</fullName>
    </submittedName>
</protein>
<dbReference type="EMBL" id="BGZK01000184">
    <property type="protein sequence ID" value="GBP26741.1"/>
    <property type="molecule type" value="Genomic_DNA"/>
</dbReference>
<evidence type="ECO:0000313" key="1">
    <source>
        <dbReference type="EMBL" id="GBP26741.1"/>
    </source>
</evidence>
<comment type="caution">
    <text evidence="1">The sequence shown here is derived from an EMBL/GenBank/DDBJ whole genome shotgun (WGS) entry which is preliminary data.</text>
</comment>
<sequence length="173" mass="19287">MGFYAEQNHQFGSLLLTADETQTGSREKRLELINAKGMRGQLPSLLLGGNGRTQGRPWPPTLDLVTVLVTTAVSISRLTFHQRGVLRSNHAIRNQKIVVSYASTVRYENIMENVFPVTTFTSLVRCACVHACGRACVRACMRVCVRVYVRSCVRVCVRVLECVRACVRACARL</sequence>
<gene>
    <name evidence="1" type="ORF">EVAR_95252_1</name>
</gene>
<name>A0A4C1UJX6_EUMVA</name>
<keyword evidence="2" id="KW-1185">Reference proteome</keyword>
<dbReference type="Proteomes" id="UP000299102">
    <property type="component" value="Unassembled WGS sequence"/>
</dbReference>
<dbReference type="AlphaFoldDB" id="A0A4C1UJX6"/>
<evidence type="ECO:0000313" key="2">
    <source>
        <dbReference type="Proteomes" id="UP000299102"/>
    </source>
</evidence>
<accession>A0A4C1UJX6</accession>
<organism evidence="1 2">
    <name type="scientific">Eumeta variegata</name>
    <name type="common">Bagworm moth</name>
    <name type="synonym">Eumeta japonica</name>
    <dbReference type="NCBI Taxonomy" id="151549"/>
    <lineage>
        <taxon>Eukaryota</taxon>
        <taxon>Metazoa</taxon>
        <taxon>Ecdysozoa</taxon>
        <taxon>Arthropoda</taxon>
        <taxon>Hexapoda</taxon>
        <taxon>Insecta</taxon>
        <taxon>Pterygota</taxon>
        <taxon>Neoptera</taxon>
        <taxon>Endopterygota</taxon>
        <taxon>Lepidoptera</taxon>
        <taxon>Glossata</taxon>
        <taxon>Ditrysia</taxon>
        <taxon>Tineoidea</taxon>
        <taxon>Psychidae</taxon>
        <taxon>Oiketicinae</taxon>
        <taxon>Eumeta</taxon>
    </lineage>
</organism>